<dbReference type="Pfam" id="PF22262">
    <property type="entry name" value="DUF6950"/>
    <property type="match status" value="1"/>
</dbReference>
<sequence>MYRKPDWEVRLAAYLEPLRARAFAWGEHDCCTFAAGAIDAMTGIDPMPEFRGRYSTPRGSVRALRRFGAGTLAATLDAKFDVVDPALAHRGDIVMSSGLLGVCLGPALVAVGREGDREGLVLFERAKWVEPRAWHVRFGF</sequence>
<keyword evidence="3" id="KW-1185">Reference proteome</keyword>
<protein>
    <recommendedName>
        <fullName evidence="1">DUF6950 domain-containing protein</fullName>
    </recommendedName>
</protein>
<gene>
    <name evidence="2" type="ORF">HD841_003198</name>
</gene>
<dbReference type="RefSeq" id="WP_179509818.1">
    <property type="nucleotide sequence ID" value="NZ_JACCBY010000005.1"/>
</dbReference>
<reference evidence="2 3" key="1">
    <citation type="submission" date="2020-08" db="EMBL/GenBank/DDBJ databases">
        <title>The Agave Microbiome: Exploring the role of microbial communities in plant adaptations to desert environments.</title>
        <authorList>
            <person name="Partida-Martinez L.P."/>
        </authorList>
    </citation>
    <scope>NUCLEOTIDE SEQUENCE [LARGE SCALE GENOMIC DNA]</scope>
    <source>
        <strain evidence="2 3">AS2.3</strain>
    </source>
</reference>
<name>A0A7Y9FQ27_9SPHN</name>
<comment type="caution">
    <text evidence="2">The sequence shown here is derived from an EMBL/GenBank/DDBJ whole genome shotgun (WGS) entry which is preliminary data.</text>
</comment>
<dbReference type="Proteomes" id="UP000517753">
    <property type="component" value="Unassembled WGS sequence"/>
</dbReference>
<dbReference type="AlphaFoldDB" id="A0A7Y9FQ27"/>
<accession>A0A7Y9FQ27</accession>
<organism evidence="2 3">
    <name type="scientific">Sphingomonas melonis</name>
    <dbReference type="NCBI Taxonomy" id="152682"/>
    <lineage>
        <taxon>Bacteria</taxon>
        <taxon>Pseudomonadati</taxon>
        <taxon>Pseudomonadota</taxon>
        <taxon>Alphaproteobacteria</taxon>
        <taxon>Sphingomonadales</taxon>
        <taxon>Sphingomonadaceae</taxon>
        <taxon>Sphingomonas</taxon>
    </lineage>
</organism>
<evidence type="ECO:0000313" key="3">
    <source>
        <dbReference type="Proteomes" id="UP000517753"/>
    </source>
</evidence>
<dbReference type="EMBL" id="JACCBY010000005">
    <property type="protein sequence ID" value="NYD91390.1"/>
    <property type="molecule type" value="Genomic_DNA"/>
</dbReference>
<evidence type="ECO:0000313" key="2">
    <source>
        <dbReference type="EMBL" id="NYD91390.1"/>
    </source>
</evidence>
<proteinExistence type="predicted"/>
<dbReference type="InterPro" id="IPR053802">
    <property type="entry name" value="DUF6950"/>
</dbReference>
<feature type="domain" description="DUF6950" evidence="1">
    <location>
        <begin position="3"/>
        <end position="136"/>
    </location>
</feature>
<evidence type="ECO:0000259" key="1">
    <source>
        <dbReference type="Pfam" id="PF22262"/>
    </source>
</evidence>